<protein>
    <submittedName>
        <fullName evidence="3">Uncharacterized protein</fullName>
    </submittedName>
</protein>
<reference evidence="3 4" key="1">
    <citation type="journal article" date="2019" name="Genome Biol. Evol.">
        <title>Insights into the evolution of the New World diploid cottons (Gossypium, subgenus Houzingenia) based on genome sequencing.</title>
        <authorList>
            <person name="Grover C.E."/>
            <person name="Arick M.A. 2nd"/>
            <person name="Thrash A."/>
            <person name="Conover J.L."/>
            <person name="Sanders W.S."/>
            <person name="Peterson D.G."/>
            <person name="Frelichowski J.E."/>
            <person name="Scheffler J.A."/>
            <person name="Scheffler B.E."/>
            <person name="Wendel J.F."/>
        </authorList>
    </citation>
    <scope>NUCLEOTIDE SEQUENCE [LARGE SCALE GENOMIC DNA]</scope>
    <source>
        <strain evidence="3">185</strain>
        <tissue evidence="3">Leaf</tissue>
    </source>
</reference>
<keyword evidence="2" id="KW-0408">Iron</keyword>
<dbReference type="Gene3D" id="2.60.120.330">
    <property type="entry name" value="B-lactam Antibiotic, Isopenicillin N Synthase, Chain"/>
    <property type="match status" value="1"/>
</dbReference>
<name>A0A7J8X1L6_GOSAI</name>
<accession>A0A7J8X1L6</accession>
<evidence type="ECO:0000313" key="4">
    <source>
        <dbReference type="Proteomes" id="UP000593577"/>
    </source>
</evidence>
<dbReference type="Proteomes" id="UP000593577">
    <property type="component" value="Unassembled WGS sequence"/>
</dbReference>
<dbReference type="InterPro" id="IPR050295">
    <property type="entry name" value="Plant_2OG-oxidoreductases"/>
</dbReference>
<dbReference type="PANTHER" id="PTHR47991">
    <property type="entry name" value="OXOGLUTARATE/IRON-DEPENDENT DIOXYGENASE"/>
    <property type="match status" value="1"/>
</dbReference>
<proteinExistence type="predicted"/>
<gene>
    <name evidence="3" type="ORF">Goari_012375</name>
</gene>
<dbReference type="EMBL" id="JABFAA010000004">
    <property type="protein sequence ID" value="MBA0680689.1"/>
    <property type="molecule type" value="Genomic_DNA"/>
</dbReference>
<evidence type="ECO:0000256" key="1">
    <source>
        <dbReference type="ARBA" id="ARBA00022723"/>
    </source>
</evidence>
<dbReference type="InterPro" id="IPR027443">
    <property type="entry name" value="IPNS-like_sf"/>
</dbReference>
<feature type="non-terminal residue" evidence="3">
    <location>
        <position position="1"/>
    </location>
</feature>
<keyword evidence="1" id="KW-0479">Metal-binding</keyword>
<evidence type="ECO:0000313" key="3">
    <source>
        <dbReference type="EMBL" id="MBA0680689.1"/>
    </source>
</evidence>
<comment type="caution">
    <text evidence="3">The sequence shown here is derived from an EMBL/GenBank/DDBJ whole genome shotgun (WGS) entry which is preliminary data.</text>
</comment>
<keyword evidence="4" id="KW-1185">Reference proteome</keyword>
<organism evidence="3 4">
    <name type="scientific">Gossypium aridum</name>
    <name type="common">American cotton</name>
    <name type="synonym">Erioxylum aridum</name>
    <dbReference type="NCBI Taxonomy" id="34290"/>
    <lineage>
        <taxon>Eukaryota</taxon>
        <taxon>Viridiplantae</taxon>
        <taxon>Streptophyta</taxon>
        <taxon>Embryophyta</taxon>
        <taxon>Tracheophyta</taxon>
        <taxon>Spermatophyta</taxon>
        <taxon>Magnoliopsida</taxon>
        <taxon>eudicotyledons</taxon>
        <taxon>Gunneridae</taxon>
        <taxon>Pentapetalae</taxon>
        <taxon>rosids</taxon>
        <taxon>malvids</taxon>
        <taxon>Malvales</taxon>
        <taxon>Malvaceae</taxon>
        <taxon>Malvoideae</taxon>
        <taxon>Gossypium</taxon>
    </lineage>
</organism>
<dbReference type="SUPFAM" id="SSF51197">
    <property type="entry name" value="Clavaminate synthase-like"/>
    <property type="match status" value="1"/>
</dbReference>
<dbReference type="AlphaFoldDB" id="A0A7J8X1L6"/>
<sequence length="123" mass="14307">KAGIYSEDLKRPCRLYTSSSNYDHENVHLWRDNLRHPCHPLEDCIKIWPQKPTRYREIVATYSIEAKKLGLRILELLSEGLGLGSGFFGDKLSESLEMYMDFKSSRMGNGLVWSLCIMHLWLT</sequence>
<evidence type="ECO:0000256" key="2">
    <source>
        <dbReference type="ARBA" id="ARBA00023004"/>
    </source>
</evidence>
<dbReference type="GO" id="GO:0046872">
    <property type="term" value="F:metal ion binding"/>
    <property type="evidence" value="ECO:0007669"/>
    <property type="project" value="UniProtKB-KW"/>
</dbReference>